<accession>A0A4Q1UCC4</accession>
<dbReference type="EMBL" id="MZMU01000003">
    <property type="protein sequence ID" value="RXT29181.1"/>
    <property type="molecule type" value="Genomic_DNA"/>
</dbReference>
<feature type="region of interest" description="Disordered" evidence="1">
    <location>
        <begin position="1"/>
        <end position="30"/>
    </location>
</feature>
<dbReference type="Proteomes" id="UP000290767">
    <property type="component" value="Unassembled WGS sequence"/>
</dbReference>
<proteinExistence type="predicted"/>
<evidence type="ECO:0000313" key="2">
    <source>
        <dbReference type="EMBL" id="RXT29181.1"/>
    </source>
</evidence>
<evidence type="ECO:0000313" key="3">
    <source>
        <dbReference type="Proteomes" id="UP000290767"/>
    </source>
</evidence>
<protein>
    <submittedName>
        <fullName evidence="2">Uncharacterized protein</fullName>
    </submittedName>
</protein>
<dbReference type="AlphaFoldDB" id="A0A4Q1UCC4"/>
<organism evidence="2 3">
    <name type="scientific">Rhizobium leguminosarum</name>
    <dbReference type="NCBI Taxonomy" id="384"/>
    <lineage>
        <taxon>Bacteria</taxon>
        <taxon>Pseudomonadati</taxon>
        <taxon>Pseudomonadota</taxon>
        <taxon>Alphaproteobacteria</taxon>
        <taxon>Hyphomicrobiales</taxon>
        <taxon>Rhizobiaceae</taxon>
        <taxon>Rhizobium/Agrobacterium group</taxon>
        <taxon>Rhizobium</taxon>
    </lineage>
</organism>
<comment type="caution">
    <text evidence="2">The sequence shown here is derived from an EMBL/GenBank/DDBJ whole genome shotgun (WGS) entry which is preliminary data.</text>
</comment>
<gene>
    <name evidence="2" type="ORF">B5P46_10765</name>
</gene>
<reference evidence="2 3" key="1">
    <citation type="submission" date="2017-03" db="EMBL/GenBank/DDBJ databases">
        <authorList>
            <person name="Safronova V.I."/>
            <person name="Sazanova A.L."/>
            <person name="Chirak E.R."/>
        </authorList>
    </citation>
    <scope>NUCLEOTIDE SEQUENCE [LARGE SCALE GENOMIC DNA]</scope>
    <source>
        <strain evidence="2 3">Tri-43</strain>
    </source>
</reference>
<sequence length="68" mass="7181">MIGMRSGAAYSSPFSPAGRRWPEGSDEGAAATGAALRLRSVRSRPSPLTPLICPSDIFSPLGRRGRSH</sequence>
<evidence type="ECO:0000256" key="1">
    <source>
        <dbReference type="SAM" id="MobiDB-lite"/>
    </source>
</evidence>
<name>A0A4Q1UCC4_RHILE</name>